<protein>
    <submittedName>
        <fullName evidence="1">Uncharacterized protein</fullName>
    </submittedName>
</protein>
<name>A0AAV7ME53_PLEWA</name>
<reference evidence="1" key="1">
    <citation type="journal article" date="2022" name="bioRxiv">
        <title>Sequencing and chromosome-scale assembly of the giantPleurodeles waltlgenome.</title>
        <authorList>
            <person name="Brown T."/>
            <person name="Elewa A."/>
            <person name="Iarovenko S."/>
            <person name="Subramanian E."/>
            <person name="Araus A.J."/>
            <person name="Petzold A."/>
            <person name="Susuki M."/>
            <person name="Suzuki K.-i.T."/>
            <person name="Hayashi T."/>
            <person name="Toyoda A."/>
            <person name="Oliveira C."/>
            <person name="Osipova E."/>
            <person name="Leigh N.D."/>
            <person name="Simon A."/>
            <person name="Yun M.H."/>
        </authorList>
    </citation>
    <scope>NUCLEOTIDE SEQUENCE</scope>
    <source>
        <strain evidence="1">20211129_DDA</strain>
        <tissue evidence="1">Liver</tissue>
    </source>
</reference>
<comment type="caution">
    <text evidence="1">The sequence shown here is derived from an EMBL/GenBank/DDBJ whole genome shotgun (WGS) entry which is preliminary data.</text>
</comment>
<organism evidence="1 2">
    <name type="scientific">Pleurodeles waltl</name>
    <name type="common">Iberian ribbed newt</name>
    <dbReference type="NCBI Taxonomy" id="8319"/>
    <lineage>
        <taxon>Eukaryota</taxon>
        <taxon>Metazoa</taxon>
        <taxon>Chordata</taxon>
        <taxon>Craniata</taxon>
        <taxon>Vertebrata</taxon>
        <taxon>Euteleostomi</taxon>
        <taxon>Amphibia</taxon>
        <taxon>Batrachia</taxon>
        <taxon>Caudata</taxon>
        <taxon>Salamandroidea</taxon>
        <taxon>Salamandridae</taxon>
        <taxon>Pleurodelinae</taxon>
        <taxon>Pleurodeles</taxon>
    </lineage>
</organism>
<keyword evidence="2" id="KW-1185">Reference proteome</keyword>
<sequence length="110" mass="11758">MPRLLHRRRGTRFQGLGSRHCGGVHCSASTLTRARRVESPGEASPGCRTMFPDVEVVGQDLSSISPPTRPVGSVLSVLGDLRRLHPAYSSPAGIRAVLVFLSETSGHGQD</sequence>
<accession>A0AAV7ME53</accession>
<dbReference type="EMBL" id="JANPWB010000014">
    <property type="protein sequence ID" value="KAJ1100188.1"/>
    <property type="molecule type" value="Genomic_DNA"/>
</dbReference>
<evidence type="ECO:0000313" key="1">
    <source>
        <dbReference type="EMBL" id="KAJ1100188.1"/>
    </source>
</evidence>
<dbReference type="AlphaFoldDB" id="A0AAV7ME53"/>
<evidence type="ECO:0000313" key="2">
    <source>
        <dbReference type="Proteomes" id="UP001066276"/>
    </source>
</evidence>
<proteinExistence type="predicted"/>
<dbReference type="Proteomes" id="UP001066276">
    <property type="component" value="Chromosome 10"/>
</dbReference>
<gene>
    <name evidence="1" type="ORF">NDU88_005275</name>
</gene>